<dbReference type="NCBIfam" id="TIGR03491">
    <property type="entry name" value="TM0106 family RecB-like putative nuclease"/>
    <property type="match status" value="1"/>
</dbReference>
<protein>
    <submittedName>
        <fullName evidence="3">Putative RecB family nuclease</fullName>
    </submittedName>
</protein>
<accession>A0A2T0TJZ7</accession>
<gene>
    <name evidence="3" type="ORF">CLV43_101202</name>
</gene>
<feature type="region of interest" description="Disordered" evidence="1">
    <location>
        <begin position="1"/>
        <end position="25"/>
    </location>
</feature>
<feature type="region of interest" description="Disordered" evidence="1">
    <location>
        <begin position="105"/>
        <end position="130"/>
    </location>
</feature>
<keyword evidence="4" id="KW-1185">Reference proteome</keyword>
<evidence type="ECO:0000256" key="1">
    <source>
        <dbReference type="SAM" id="MobiDB-lite"/>
    </source>
</evidence>
<reference evidence="3 4" key="1">
    <citation type="submission" date="2018-03" db="EMBL/GenBank/DDBJ databases">
        <title>Genomic Encyclopedia of Archaeal and Bacterial Type Strains, Phase II (KMG-II): from individual species to whole genera.</title>
        <authorList>
            <person name="Goeker M."/>
        </authorList>
    </citation>
    <scope>NUCLEOTIDE SEQUENCE [LARGE SCALE GENOMIC DNA]</scope>
    <source>
        <strain evidence="3 4">DSM 44720</strain>
    </source>
</reference>
<evidence type="ECO:0000313" key="3">
    <source>
        <dbReference type="EMBL" id="PRY45939.1"/>
    </source>
</evidence>
<dbReference type="Proteomes" id="UP000239494">
    <property type="component" value="Unassembled WGS sequence"/>
</dbReference>
<dbReference type="InterPro" id="IPR038720">
    <property type="entry name" value="YprB_RNase_H-like_dom"/>
</dbReference>
<feature type="domain" description="YprB ribonuclease H-like" evidence="2">
    <location>
        <begin position="422"/>
        <end position="506"/>
    </location>
</feature>
<dbReference type="EMBL" id="PVTF01000001">
    <property type="protein sequence ID" value="PRY45939.1"/>
    <property type="molecule type" value="Genomic_DNA"/>
</dbReference>
<evidence type="ECO:0000313" key="4">
    <source>
        <dbReference type="Proteomes" id="UP000239494"/>
    </source>
</evidence>
<dbReference type="InterPro" id="IPR019993">
    <property type="entry name" value="RecB_nuclease_TM0106_put"/>
</dbReference>
<evidence type="ECO:0000259" key="2">
    <source>
        <dbReference type="Pfam" id="PF13482"/>
    </source>
</evidence>
<dbReference type="AlphaFoldDB" id="A0A2T0TJZ7"/>
<sequence length="520" mass="57831">MRDVDKAPPDPAGEQRKADATEHRRQVSNALARLFGSQLMEIPFGPDIRTADRERVTLAAMQAGTPYIWGPALPRDLTGGRRGGIDLLVKDTTGYVPVLVVRHKTSDPGHGARTSPLSHPLPNGARVDPARKVRPQPRDQLRLAHAQRQLQAAGFAKHGRAMAGVIGMDADVVVWHDLEAPTWPGGRTALAEYDARFSDRLAVAGAAARGDEPLARPSRIVECKSCPWWPTCDVELKRTRDVSLVARGEDAIALRRAGVSTVDQLAEQTVGEPLIPLVGMPFDDAVILARAWLRDLTVVRRSERMTVPRADVEVDVDMESFADLGAYMWGCWLSGENVDEEPGYRAFATWDPVPSDDEARSFAEFWTWLTAVRLRARARGLSFRAYCYNELAENRWLLGSAERFKGMPGIPPVAQVREFIKSDAWVDLFGIVREEFLCAHGKGLKTIAPVAGFTWRDPEAGGENSMRWYRDAVGMDGNPPDDDQRRRLLEYNEDDVRATHALRNWMSSEEIKLLPFAGDL</sequence>
<proteinExistence type="predicted"/>
<organism evidence="3 4">
    <name type="scientific">Umezawaea tangerina</name>
    <dbReference type="NCBI Taxonomy" id="84725"/>
    <lineage>
        <taxon>Bacteria</taxon>
        <taxon>Bacillati</taxon>
        <taxon>Actinomycetota</taxon>
        <taxon>Actinomycetes</taxon>
        <taxon>Pseudonocardiales</taxon>
        <taxon>Pseudonocardiaceae</taxon>
        <taxon>Umezawaea</taxon>
    </lineage>
</organism>
<dbReference type="Pfam" id="PF13482">
    <property type="entry name" value="RNase_H_2"/>
    <property type="match status" value="1"/>
</dbReference>
<dbReference type="InterPro" id="IPR012337">
    <property type="entry name" value="RNaseH-like_sf"/>
</dbReference>
<name>A0A2T0TJZ7_9PSEU</name>
<comment type="caution">
    <text evidence="3">The sequence shown here is derived from an EMBL/GenBank/DDBJ whole genome shotgun (WGS) entry which is preliminary data.</text>
</comment>
<dbReference type="SUPFAM" id="SSF53098">
    <property type="entry name" value="Ribonuclease H-like"/>
    <property type="match status" value="1"/>
</dbReference>